<protein>
    <submittedName>
        <fullName evidence="2">Uncharacterized protein</fullName>
    </submittedName>
</protein>
<accession>A0AAU8HZQ3</accession>
<evidence type="ECO:0000313" key="2">
    <source>
        <dbReference type="EMBL" id="XCI77941.1"/>
    </source>
</evidence>
<organism evidence="2">
    <name type="scientific">Klebsiella phage FKP3</name>
    <dbReference type="NCBI Taxonomy" id="3231233"/>
    <lineage>
        <taxon>Viruses</taxon>
        <taxon>Duplodnaviria</taxon>
        <taxon>Heunggongvirae</taxon>
        <taxon>Uroviricota</taxon>
        <taxon>Caudoviricetes</taxon>
        <taxon>Stephanstirmvirinae</taxon>
        <taxon>Justusliebigvirus</taxon>
    </lineage>
</organism>
<sequence length="44" mass="5386">MNGSHHVEKMASDKQRKSWDDETGRKGDKRNKTKRDRSEKRRWE</sequence>
<dbReference type="Pfam" id="PF08200">
    <property type="entry name" value="Phage_T7_1_1"/>
    <property type="match status" value="1"/>
</dbReference>
<feature type="compositionally biased region" description="Basic and acidic residues" evidence="1">
    <location>
        <begin position="1"/>
        <end position="26"/>
    </location>
</feature>
<dbReference type="InterPro" id="IPR013232">
    <property type="entry name" value="Phage_T7_Gp1.1"/>
</dbReference>
<evidence type="ECO:0000256" key="1">
    <source>
        <dbReference type="SAM" id="MobiDB-lite"/>
    </source>
</evidence>
<proteinExistence type="predicted"/>
<reference evidence="2" key="1">
    <citation type="submission" date="2024-06" db="EMBL/GenBank/DDBJ databases">
        <title>High activity and specificity of bacteriophage cocktails against carbapenem-resistant Klebsiella pneumoniae belonging to high-risk clones CG258 and ST307.</title>
        <authorList>
            <person name="Jimenez Quiceno J."/>
            <person name="Salazar Ospina L."/>
            <person name="Tellez Carrasquilla S."/>
        </authorList>
    </citation>
    <scope>NUCLEOTIDE SEQUENCE</scope>
</reference>
<dbReference type="EMBL" id="PP895363">
    <property type="protein sequence ID" value="XCI77941.1"/>
    <property type="molecule type" value="Genomic_DNA"/>
</dbReference>
<name>A0AAU8HZQ3_9CAUD</name>
<feature type="region of interest" description="Disordered" evidence="1">
    <location>
        <begin position="1"/>
        <end position="44"/>
    </location>
</feature>